<keyword evidence="9 11" id="KW-0378">Hydrolase</keyword>
<dbReference type="GO" id="GO:0006508">
    <property type="term" value="P:proteolysis"/>
    <property type="evidence" value="ECO:0007669"/>
    <property type="project" value="UniProtKB-KW"/>
</dbReference>
<gene>
    <name evidence="15" type="ORF">TNO020_40166</name>
</gene>
<feature type="active site" description="Nucleophile" evidence="12">
    <location>
        <position position="140"/>
    </location>
</feature>
<dbReference type="AlphaFoldDB" id="A0A2H1YJG9"/>
<evidence type="ECO:0000256" key="3">
    <source>
        <dbReference type="ARBA" id="ARBA00010088"/>
    </source>
</evidence>
<dbReference type="Pfam" id="PF00561">
    <property type="entry name" value="Abhydrolase_1"/>
    <property type="match status" value="1"/>
</dbReference>
<evidence type="ECO:0000259" key="14">
    <source>
        <dbReference type="Pfam" id="PF00561"/>
    </source>
</evidence>
<evidence type="ECO:0000256" key="13">
    <source>
        <dbReference type="RuleBase" id="RU003421"/>
    </source>
</evidence>
<dbReference type="RefSeq" id="WP_101917520.1">
    <property type="nucleotide sequence ID" value="NZ_WXXZ01000007.1"/>
</dbReference>
<comment type="catalytic activity">
    <reaction evidence="1 11 13">
        <text>Release of N-terminal proline from a peptide.</text>
        <dbReference type="EC" id="3.4.11.5"/>
    </reaction>
</comment>
<dbReference type="SUPFAM" id="SSF53474">
    <property type="entry name" value="alpha/beta-Hydrolases"/>
    <property type="match status" value="1"/>
</dbReference>
<keyword evidence="8 11" id="KW-0645">Protease</keyword>
<dbReference type="EC" id="3.4.11.5" evidence="4 11"/>
<comment type="subcellular location">
    <subcellularLocation>
        <location evidence="2 11">Cytoplasm</location>
    </subcellularLocation>
</comment>
<proteinExistence type="inferred from homology"/>
<name>A0A2H1YJG9_9FLAO</name>
<organism evidence="15 16">
    <name type="scientific">Tenacibaculum piscium</name>
    <dbReference type="NCBI Taxonomy" id="1458515"/>
    <lineage>
        <taxon>Bacteria</taxon>
        <taxon>Pseudomonadati</taxon>
        <taxon>Bacteroidota</taxon>
        <taxon>Flavobacteriia</taxon>
        <taxon>Flavobacteriales</taxon>
        <taxon>Flavobacteriaceae</taxon>
        <taxon>Tenacibaculum</taxon>
    </lineage>
</organism>
<evidence type="ECO:0000256" key="8">
    <source>
        <dbReference type="ARBA" id="ARBA00022670"/>
    </source>
</evidence>
<dbReference type="PANTHER" id="PTHR43722">
    <property type="entry name" value="PROLINE IMINOPEPTIDASE"/>
    <property type="match status" value="1"/>
</dbReference>
<evidence type="ECO:0000256" key="11">
    <source>
        <dbReference type="PIRNR" id="PIRNR006431"/>
    </source>
</evidence>
<dbReference type="GO" id="GO:0005737">
    <property type="term" value="C:cytoplasm"/>
    <property type="evidence" value="ECO:0007669"/>
    <property type="project" value="UniProtKB-SubCell"/>
</dbReference>
<evidence type="ECO:0000313" key="15">
    <source>
        <dbReference type="EMBL" id="SOS74947.1"/>
    </source>
</evidence>
<evidence type="ECO:0000256" key="4">
    <source>
        <dbReference type="ARBA" id="ARBA00012568"/>
    </source>
</evidence>
<reference evidence="16" key="1">
    <citation type="submission" date="2017-11" db="EMBL/GenBank/DDBJ databases">
        <authorList>
            <person name="Duchaud E."/>
        </authorList>
    </citation>
    <scope>NUCLEOTIDE SEQUENCE [LARGE SCALE GENOMIC DNA]</scope>
    <source>
        <strain evidence="16">Tenacibaculum sp. TNO020</strain>
    </source>
</reference>
<dbReference type="PIRSF" id="PIRSF006431">
    <property type="entry name" value="Pept_S33"/>
    <property type="match status" value="1"/>
</dbReference>
<evidence type="ECO:0000256" key="12">
    <source>
        <dbReference type="PIRSR" id="PIRSR006431-1"/>
    </source>
</evidence>
<dbReference type="InterPro" id="IPR002410">
    <property type="entry name" value="Peptidase_S33"/>
</dbReference>
<evidence type="ECO:0000256" key="2">
    <source>
        <dbReference type="ARBA" id="ARBA00004496"/>
    </source>
</evidence>
<sequence length="339" mass="39120">MCRKIFIFKNQKVRLPVSLSFLNANFQVKYIMTSEKNIASYKTGYFPVSHGHELYFELYGNPKGIPVIFLHGGPGAGFGEKDKQFFDPERYNVLFFDQRGTSKSKPFGSIENNTTQLLLEDINALLDYVNFEKVYVFGGSWGSTLSLVYAIHHPQRVLGLIIRGIWLANKYAFDHYIGGGIKEFFPDVWNRFNKLVPKGENPVDYYLKMMTCDDDEISNKYAYEWAFYEMSFYTINKITDTEEVLKTFSYKSMAILEAHYIKNNCFISEDFIMNNIDKIKDIKTAIVHGRYDFICTPIQAFRLHDALNNATLNIENAGHSSSDEQNKIALISELKRITS</sequence>
<evidence type="ECO:0000256" key="7">
    <source>
        <dbReference type="ARBA" id="ARBA00022490"/>
    </source>
</evidence>
<dbReference type="PRINTS" id="PR00793">
    <property type="entry name" value="PROAMNOPTASE"/>
</dbReference>
<dbReference type="InterPro" id="IPR029058">
    <property type="entry name" value="AB_hydrolase_fold"/>
</dbReference>
<accession>A0A2H1YJG9</accession>
<evidence type="ECO:0000256" key="1">
    <source>
        <dbReference type="ARBA" id="ARBA00001585"/>
    </source>
</evidence>
<evidence type="ECO:0000256" key="10">
    <source>
        <dbReference type="ARBA" id="ARBA00029605"/>
    </source>
</evidence>
<keyword evidence="6 11" id="KW-0031">Aminopeptidase</keyword>
<evidence type="ECO:0000313" key="16">
    <source>
        <dbReference type="Proteomes" id="UP000234211"/>
    </source>
</evidence>
<evidence type="ECO:0000256" key="6">
    <source>
        <dbReference type="ARBA" id="ARBA00022438"/>
    </source>
</evidence>
<comment type="similarity">
    <text evidence="3 11 13">Belongs to the peptidase S33 family.</text>
</comment>
<keyword evidence="16" id="KW-1185">Reference proteome</keyword>
<dbReference type="EMBL" id="OENF01000034">
    <property type="protein sequence ID" value="SOS74947.1"/>
    <property type="molecule type" value="Genomic_DNA"/>
</dbReference>
<feature type="domain" description="AB hydrolase-1" evidence="14">
    <location>
        <begin position="66"/>
        <end position="323"/>
    </location>
</feature>
<dbReference type="PANTHER" id="PTHR43722:SF1">
    <property type="entry name" value="PROLINE IMINOPEPTIDASE"/>
    <property type="match status" value="1"/>
</dbReference>
<feature type="active site" evidence="12">
    <location>
        <position position="292"/>
    </location>
</feature>
<dbReference type="NCBIfam" id="TIGR01249">
    <property type="entry name" value="pro_imino_pep_1"/>
    <property type="match status" value="1"/>
</dbReference>
<dbReference type="InterPro" id="IPR000073">
    <property type="entry name" value="AB_hydrolase_1"/>
</dbReference>
<dbReference type="Proteomes" id="UP000234211">
    <property type="component" value="Unassembled WGS sequence"/>
</dbReference>
<dbReference type="InterPro" id="IPR005944">
    <property type="entry name" value="Pro_iminopeptidase"/>
</dbReference>
<protein>
    <recommendedName>
        <fullName evidence="5 11">Proline iminopeptidase</fullName>
        <shortName evidence="11">PIP</shortName>
        <ecNumber evidence="4 11">3.4.11.5</ecNumber>
    </recommendedName>
    <alternativeName>
        <fullName evidence="10 11">Prolyl aminopeptidase</fullName>
    </alternativeName>
</protein>
<dbReference type="Gene3D" id="3.40.50.1820">
    <property type="entry name" value="alpha/beta hydrolase"/>
    <property type="match status" value="1"/>
</dbReference>
<evidence type="ECO:0000256" key="9">
    <source>
        <dbReference type="ARBA" id="ARBA00022801"/>
    </source>
</evidence>
<dbReference type="GO" id="GO:0004177">
    <property type="term" value="F:aminopeptidase activity"/>
    <property type="evidence" value="ECO:0007669"/>
    <property type="project" value="UniProtKB-UniRule"/>
</dbReference>
<evidence type="ECO:0000256" key="5">
    <source>
        <dbReference type="ARBA" id="ARBA00021843"/>
    </source>
</evidence>
<keyword evidence="7 11" id="KW-0963">Cytoplasm</keyword>
<feature type="active site" description="Proton donor" evidence="12">
    <location>
        <position position="319"/>
    </location>
</feature>